<evidence type="ECO:0000313" key="2">
    <source>
        <dbReference type="EMBL" id="NCU17915.1"/>
    </source>
</evidence>
<comment type="caution">
    <text evidence="2">The sequence shown here is derived from an EMBL/GenBank/DDBJ whole genome shotgun (WGS) entry which is preliminary data.</text>
</comment>
<keyword evidence="3" id="KW-1185">Reference proteome</keyword>
<feature type="domain" description="Wadjet protein JetD C-terminal" evidence="1">
    <location>
        <begin position="167"/>
        <end position="288"/>
    </location>
</feature>
<organism evidence="2 3">
    <name type="scientific">Pallidibacillus pasinlerensis</name>
    <dbReference type="NCBI Taxonomy" id="2703818"/>
    <lineage>
        <taxon>Bacteria</taxon>
        <taxon>Bacillati</taxon>
        <taxon>Bacillota</taxon>
        <taxon>Bacilli</taxon>
        <taxon>Bacillales</taxon>
        <taxon>Bacillaceae</taxon>
        <taxon>Pallidibacillus</taxon>
    </lineage>
</organism>
<sequence length="343" mass="40305">MEKIYKSLNTYPKRTILLSDLQDLLGSFFKDYDDFANTIISLENNGVLQMVKSKGRTTRTPSLAYQYRIDKSKLSARFHQEIQQYQNELHPAINLDEYYQKDSTIWQHDLPYLLKINDYLHTNGFPKEVVPAPERSFELVQDEKWITEKGGKEILERVGLFERLKITPVSDPLMFAVNPKTIHSTTQYHLIVENKTTYQGLLPALKKTEFSTLVYGSGKKVIQSIEQFSEQYPVEAEHVFFYFGDLDREGISIWYSLTKKIPAQLAMPFYEACLEKQPVYGKDYQKQYKEAQTTFIKQFSPTQQAKIEDVFSQGKYYPQEILKSKELQQIWREADWKKLTYNN</sequence>
<gene>
    <name evidence="2" type="ORF">GW534_09245</name>
</gene>
<dbReference type="RefSeq" id="WP_161920744.1">
    <property type="nucleotide sequence ID" value="NZ_JAACYS010000038.1"/>
</dbReference>
<dbReference type="EMBL" id="JAACYS010000038">
    <property type="protein sequence ID" value="NCU17915.1"/>
    <property type="molecule type" value="Genomic_DNA"/>
</dbReference>
<evidence type="ECO:0000259" key="1">
    <source>
        <dbReference type="Pfam" id="PF09983"/>
    </source>
</evidence>
<protein>
    <recommendedName>
        <fullName evidence="1">Wadjet protein JetD C-terminal domain-containing protein</fullName>
    </recommendedName>
</protein>
<dbReference type="Proteomes" id="UP000743899">
    <property type="component" value="Unassembled WGS sequence"/>
</dbReference>
<dbReference type="InterPro" id="IPR024534">
    <property type="entry name" value="JetD_C"/>
</dbReference>
<evidence type="ECO:0000313" key="3">
    <source>
        <dbReference type="Proteomes" id="UP000743899"/>
    </source>
</evidence>
<proteinExistence type="predicted"/>
<accession>A0ABX0A399</accession>
<dbReference type="Pfam" id="PF09983">
    <property type="entry name" value="JetD_C"/>
    <property type="match status" value="1"/>
</dbReference>
<name>A0ABX0A399_9BACI</name>
<reference evidence="2 3" key="1">
    <citation type="submission" date="2020-01" db="EMBL/GenBank/DDBJ databases">
        <title>A novel Bacillus sp. from Pasinler.</title>
        <authorList>
            <person name="Adiguzel A."/>
            <person name="Ay H."/>
            <person name="Baltaci M.O."/>
        </authorList>
    </citation>
    <scope>NUCLEOTIDE SEQUENCE [LARGE SCALE GENOMIC DNA]</scope>
    <source>
        <strain evidence="2 3">P1</strain>
    </source>
</reference>